<dbReference type="PANTHER" id="PTHR31088:SF6">
    <property type="entry name" value="PHAGE SHOCK PROTEIN A"/>
    <property type="match status" value="1"/>
</dbReference>
<dbReference type="EMBL" id="BALE01000031">
    <property type="protein sequence ID" value="GAN54815.1"/>
    <property type="molecule type" value="Genomic_DNA"/>
</dbReference>
<evidence type="ECO:0000256" key="2">
    <source>
        <dbReference type="SAM" id="Coils"/>
    </source>
</evidence>
<dbReference type="NCBIfam" id="TIGR02977">
    <property type="entry name" value="phageshock_pspA"/>
    <property type="match status" value="1"/>
</dbReference>
<evidence type="ECO:0000256" key="1">
    <source>
        <dbReference type="ARBA" id="ARBA00043985"/>
    </source>
</evidence>
<dbReference type="PANTHER" id="PTHR31088">
    <property type="entry name" value="MEMBRANE-ASSOCIATED PROTEIN VIPP1, CHLOROPLASTIC"/>
    <property type="match status" value="1"/>
</dbReference>
<sequence length="244" mass="27645">MGIFSRLADIVNSNLNAILASAEDPEKMIRLIIQEMEDTLVEVRSQAVRTIAERKQLERRARTLLQEEDEWQRKAELALSRDREDLAKGALAARHAVVQSRESLERQIAQVSEGLENQNDDIAKLQSKLADAKSREKSLAMRHRTAQGRLKTRETLYDGRMENAFSRFEQVERALDELEGKAEVYDLGRRKGPSLRDELASLESDVAVEDELAALKRRLADRRSGVPATRTPESETHGLDNDEA</sequence>
<evidence type="ECO:0000256" key="3">
    <source>
        <dbReference type="SAM" id="MobiDB-lite"/>
    </source>
</evidence>
<keyword evidence="2" id="KW-0175">Coiled coil</keyword>
<reference evidence="4 5" key="1">
    <citation type="submission" date="2012-10" db="EMBL/GenBank/DDBJ databases">
        <title>Genome sequencing of Tanticharoenia sakaeratensis NBRC 103193.</title>
        <authorList>
            <person name="Azuma Y."/>
            <person name="Hadano H."/>
            <person name="Hirakawa H."/>
            <person name="Matsushita K."/>
        </authorList>
    </citation>
    <scope>NUCLEOTIDE SEQUENCE [LARGE SCALE GENOMIC DNA]</scope>
    <source>
        <strain evidence="4 5">NBRC 103193</strain>
    </source>
</reference>
<dbReference type="AlphaFoldDB" id="A0A0D6MN46"/>
<feature type="region of interest" description="Disordered" evidence="3">
    <location>
        <begin position="219"/>
        <end position="244"/>
    </location>
</feature>
<evidence type="ECO:0000313" key="5">
    <source>
        <dbReference type="Proteomes" id="UP000032679"/>
    </source>
</evidence>
<comment type="similarity">
    <text evidence="1">Belongs to the PspA/Vipp/IM30 family.</text>
</comment>
<dbReference type="GO" id="GO:0005829">
    <property type="term" value="C:cytosol"/>
    <property type="evidence" value="ECO:0007669"/>
    <property type="project" value="TreeGrafter"/>
</dbReference>
<comment type="caution">
    <text evidence="4">The sequence shown here is derived from an EMBL/GenBank/DDBJ whole genome shotgun (WGS) entry which is preliminary data.</text>
</comment>
<dbReference type="STRING" id="1231623.Tasa_031_033"/>
<organism evidence="4 5">
    <name type="scientific">Tanticharoenia sakaeratensis NBRC 103193</name>
    <dbReference type="NCBI Taxonomy" id="1231623"/>
    <lineage>
        <taxon>Bacteria</taxon>
        <taxon>Pseudomonadati</taxon>
        <taxon>Pseudomonadota</taxon>
        <taxon>Alphaproteobacteria</taxon>
        <taxon>Acetobacterales</taxon>
        <taxon>Acetobacteraceae</taxon>
        <taxon>Tanticharoenia</taxon>
    </lineage>
</organism>
<name>A0A0D6MN46_9PROT</name>
<proteinExistence type="inferred from homology"/>
<feature type="compositionally biased region" description="Basic and acidic residues" evidence="3">
    <location>
        <begin position="232"/>
        <end position="244"/>
    </location>
</feature>
<keyword evidence="5" id="KW-1185">Reference proteome</keyword>
<dbReference type="OrthoDB" id="9779630at2"/>
<accession>A0A0D6MN46</accession>
<dbReference type="InterPro" id="IPR007157">
    <property type="entry name" value="PspA_VIPP1"/>
</dbReference>
<dbReference type="Pfam" id="PF04012">
    <property type="entry name" value="PspA_IM30"/>
    <property type="match status" value="1"/>
</dbReference>
<feature type="coiled-coil region" evidence="2">
    <location>
        <begin position="33"/>
        <end position="74"/>
    </location>
</feature>
<feature type="coiled-coil region" evidence="2">
    <location>
        <begin position="101"/>
        <end position="181"/>
    </location>
</feature>
<dbReference type="Proteomes" id="UP000032679">
    <property type="component" value="Unassembled WGS sequence"/>
</dbReference>
<protein>
    <submittedName>
        <fullName evidence="4">Phage shock protein A</fullName>
    </submittedName>
</protein>
<dbReference type="GO" id="GO:0009271">
    <property type="term" value="P:phage shock"/>
    <property type="evidence" value="ECO:0007669"/>
    <property type="project" value="TreeGrafter"/>
</dbReference>
<dbReference type="InterPro" id="IPR014319">
    <property type="entry name" value="Phageshock_PspA"/>
</dbReference>
<evidence type="ECO:0000313" key="4">
    <source>
        <dbReference type="EMBL" id="GAN54815.1"/>
    </source>
</evidence>
<gene>
    <name evidence="4" type="ORF">Tasa_031_033</name>
</gene>
<dbReference type="RefSeq" id="WP_048849443.1">
    <property type="nucleotide sequence ID" value="NZ_BALE01000031.1"/>
</dbReference>